<feature type="coiled-coil region" evidence="1">
    <location>
        <begin position="93"/>
        <end position="120"/>
    </location>
</feature>
<sequence length="223" mass="25041">MAATSNDPQQWSILEKLLLAQCVYKFGEDNWPLVSKTLRHNVLTSRAQDFFNQKNCSLEYFTMIEQLDSSRRFSAPTPTPTTQDMPPVVRLARQLYLERMDELKAQIKADEDSFRKLVTEIDEIRSGKWDSKLKELIPTSELASNEPTPMQITDESTGQPVHASSETNGVIAPTTTTDESPIIDTKAEAGIPDQEDNEADTTPLLETETSAAINEDVNMDLFN</sequence>
<dbReference type="PANTHER" id="PTHR15398:SF4">
    <property type="entry name" value="BROMODOMAIN-CONTAINING PROTEIN 8 ISOFORM X1"/>
    <property type="match status" value="1"/>
</dbReference>
<dbReference type="AlphaFoldDB" id="A0A8H7PU93"/>
<evidence type="ECO:0000256" key="2">
    <source>
        <dbReference type="SAM" id="MobiDB-lite"/>
    </source>
</evidence>
<keyword evidence="4" id="KW-1185">Reference proteome</keyword>
<dbReference type="EMBL" id="JAEPQZ010000006">
    <property type="protein sequence ID" value="KAG2179968.1"/>
    <property type="molecule type" value="Genomic_DNA"/>
</dbReference>
<feature type="region of interest" description="Disordered" evidence="2">
    <location>
        <begin position="138"/>
        <end position="223"/>
    </location>
</feature>
<name>A0A8H7PU93_MORIS</name>
<protein>
    <submittedName>
        <fullName evidence="3">Uncharacterized protein</fullName>
    </submittedName>
</protein>
<gene>
    <name evidence="3" type="ORF">INT43_003755</name>
</gene>
<dbReference type="OrthoDB" id="1742084at2759"/>
<feature type="non-terminal residue" evidence="3">
    <location>
        <position position="1"/>
    </location>
</feature>
<organism evidence="3 4">
    <name type="scientific">Mortierella isabellina</name>
    <name type="common">Filamentous fungus</name>
    <name type="synonym">Umbelopsis isabellina</name>
    <dbReference type="NCBI Taxonomy" id="91625"/>
    <lineage>
        <taxon>Eukaryota</taxon>
        <taxon>Fungi</taxon>
        <taxon>Fungi incertae sedis</taxon>
        <taxon>Mucoromycota</taxon>
        <taxon>Mucoromycotina</taxon>
        <taxon>Umbelopsidomycetes</taxon>
        <taxon>Umbelopsidales</taxon>
        <taxon>Umbelopsidaceae</taxon>
        <taxon>Umbelopsis</taxon>
    </lineage>
</organism>
<reference evidence="3" key="1">
    <citation type="submission" date="2020-12" db="EMBL/GenBank/DDBJ databases">
        <title>Metabolic potential, ecology and presence of endohyphal bacteria is reflected in genomic diversity of Mucoromycotina.</title>
        <authorList>
            <person name="Muszewska A."/>
            <person name="Okrasinska A."/>
            <person name="Steczkiewicz K."/>
            <person name="Drgas O."/>
            <person name="Orlowska M."/>
            <person name="Perlinska-Lenart U."/>
            <person name="Aleksandrzak-Piekarczyk T."/>
            <person name="Szatraj K."/>
            <person name="Zielenkiewicz U."/>
            <person name="Pilsyk S."/>
            <person name="Malc E."/>
            <person name="Mieczkowski P."/>
            <person name="Kruszewska J.S."/>
            <person name="Biernat P."/>
            <person name="Pawlowska J."/>
        </authorList>
    </citation>
    <scope>NUCLEOTIDE SEQUENCE</scope>
    <source>
        <strain evidence="3">WA0000067209</strain>
    </source>
</reference>
<evidence type="ECO:0000256" key="1">
    <source>
        <dbReference type="SAM" id="Coils"/>
    </source>
</evidence>
<accession>A0A8H7PU93</accession>
<proteinExistence type="predicted"/>
<evidence type="ECO:0000313" key="4">
    <source>
        <dbReference type="Proteomes" id="UP000654370"/>
    </source>
</evidence>
<keyword evidence="1" id="KW-0175">Coiled coil</keyword>
<evidence type="ECO:0000313" key="3">
    <source>
        <dbReference type="EMBL" id="KAG2179968.1"/>
    </source>
</evidence>
<dbReference type="Proteomes" id="UP000654370">
    <property type="component" value="Unassembled WGS sequence"/>
</dbReference>
<comment type="caution">
    <text evidence="3">The sequence shown here is derived from an EMBL/GenBank/DDBJ whole genome shotgun (WGS) entry which is preliminary data.</text>
</comment>
<feature type="compositionally biased region" description="Polar residues" evidence="2">
    <location>
        <begin position="141"/>
        <end position="179"/>
    </location>
</feature>
<dbReference type="PANTHER" id="PTHR15398">
    <property type="entry name" value="BROMODOMAIN-CONTAINING PROTEIN 8"/>
    <property type="match status" value="1"/>
</dbReference>
<dbReference type="GO" id="GO:0035267">
    <property type="term" value="C:NuA4 histone acetyltransferase complex"/>
    <property type="evidence" value="ECO:0007669"/>
    <property type="project" value="TreeGrafter"/>
</dbReference>